<protein>
    <recommendedName>
        <fullName evidence="1">Glycosyl hydrolase family 38 C-terminal domain-containing protein</fullName>
    </recommendedName>
</protein>
<organism evidence="2 3">
    <name type="scientific">Chenopodium quinoa</name>
    <name type="common">Quinoa</name>
    <dbReference type="NCBI Taxonomy" id="63459"/>
    <lineage>
        <taxon>Eukaryota</taxon>
        <taxon>Viridiplantae</taxon>
        <taxon>Streptophyta</taxon>
        <taxon>Embryophyta</taxon>
        <taxon>Tracheophyta</taxon>
        <taxon>Spermatophyta</taxon>
        <taxon>Magnoliopsida</taxon>
        <taxon>eudicotyledons</taxon>
        <taxon>Gunneridae</taxon>
        <taxon>Pentapetalae</taxon>
        <taxon>Caryophyllales</taxon>
        <taxon>Chenopodiaceae</taxon>
        <taxon>Chenopodioideae</taxon>
        <taxon>Atripliceae</taxon>
        <taxon>Chenopodium</taxon>
    </lineage>
</organism>
<dbReference type="PANTHER" id="PTHR11607:SF60">
    <property type="entry name" value="ALPHA-MANNOSIDASE"/>
    <property type="match status" value="1"/>
</dbReference>
<dbReference type="Gramene" id="AUR62017423-RA">
    <property type="protein sequence ID" value="AUR62017423-RA:cds"/>
    <property type="gene ID" value="AUR62017423"/>
</dbReference>
<dbReference type="Gene3D" id="2.60.40.1360">
    <property type="match status" value="2"/>
</dbReference>
<dbReference type="OMA" id="DCKGSTI"/>
<proteinExistence type="predicted"/>
<name>A0A803LR44_CHEQI</name>
<feature type="domain" description="Glycosyl hydrolase family 38 C-terminal" evidence="1">
    <location>
        <begin position="25"/>
        <end position="92"/>
    </location>
</feature>
<dbReference type="Proteomes" id="UP000596660">
    <property type="component" value="Unplaced"/>
</dbReference>
<keyword evidence="3" id="KW-1185">Reference proteome</keyword>
<dbReference type="InterPro" id="IPR011682">
    <property type="entry name" value="Glyco_hydro_38_C"/>
</dbReference>
<dbReference type="AlphaFoldDB" id="A0A803LR44"/>
<evidence type="ECO:0000259" key="1">
    <source>
        <dbReference type="Pfam" id="PF07748"/>
    </source>
</evidence>
<evidence type="ECO:0000313" key="3">
    <source>
        <dbReference type="Proteomes" id="UP000596660"/>
    </source>
</evidence>
<accession>A0A803LR44</accession>
<reference evidence="2" key="2">
    <citation type="submission" date="2021-03" db="UniProtKB">
        <authorList>
            <consortium name="EnsemblPlants"/>
        </authorList>
    </citation>
    <scope>IDENTIFICATION</scope>
</reference>
<evidence type="ECO:0000313" key="2">
    <source>
        <dbReference type="EnsemblPlants" id="AUR62017423-RA:cds"/>
    </source>
</evidence>
<dbReference type="InterPro" id="IPR050843">
    <property type="entry name" value="Glycosyl_Hydrlase_38"/>
</dbReference>
<reference evidence="2" key="1">
    <citation type="journal article" date="2017" name="Nature">
        <title>The genome of Chenopodium quinoa.</title>
        <authorList>
            <person name="Jarvis D.E."/>
            <person name="Ho Y.S."/>
            <person name="Lightfoot D.J."/>
            <person name="Schmoeckel S.M."/>
            <person name="Li B."/>
            <person name="Borm T.J.A."/>
            <person name="Ohyanagi H."/>
            <person name="Mineta K."/>
            <person name="Michell C.T."/>
            <person name="Saber N."/>
            <person name="Kharbatia N.M."/>
            <person name="Rupper R.R."/>
            <person name="Sharp A.R."/>
            <person name="Dally N."/>
            <person name="Boughton B.A."/>
            <person name="Woo Y.H."/>
            <person name="Gao G."/>
            <person name="Schijlen E.G.W.M."/>
            <person name="Guo X."/>
            <person name="Momin A.A."/>
            <person name="Negrao S."/>
            <person name="Al-Babili S."/>
            <person name="Gehring C."/>
            <person name="Roessner U."/>
            <person name="Jung C."/>
            <person name="Murphy K."/>
            <person name="Arold S.T."/>
            <person name="Gojobori T."/>
            <person name="van der Linden C.G."/>
            <person name="van Loo E.N."/>
            <person name="Jellen E.N."/>
            <person name="Maughan P.J."/>
            <person name="Tester M."/>
        </authorList>
    </citation>
    <scope>NUCLEOTIDE SEQUENCE [LARGE SCALE GENOMIC DNA]</scope>
    <source>
        <strain evidence="2">cv. PI 614886</strain>
    </source>
</reference>
<dbReference type="GO" id="GO:0006013">
    <property type="term" value="P:mannose metabolic process"/>
    <property type="evidence" value="ECO:0007669"/>
    <property type="project" value="InterPro"/>
</dbReference>
<dbReference type="GO" id="GO:0004559">
    <property type="term" value="F:alpha-mannosidase activity"/>
    <property type="evidence" value="ECO:0007669"/>
    <property type="project" value="InterPro"/>
</dbReference>
<dbReference type="SUPFAM" id="SSF74650">
    <property type="entry name" value="Galactose mutarotase-like"/>
    <property type="match status" value="1"/>
</dbReference>
<dbReference type="Pfam" id="PF07748">
    <property type="entry name" value="Glyco_hydro_38C"/>
    <property type="match status" value="1"/>
</dbReference>
<sequence>MSKPSSVIKDDDSSVTFHLSFHLTIRDHRTDWELEVSQPIAGNYYPINLGIYLEDENKELSVLVDRAIGGSSIMDGQIELMLHRRLLHDDARGVGEVLNETVCALDDCKGSTIKGKYFFKIDPIGEGAKWRRSYSQEIYSPLIFAFAEQDGDDWMSSHVPTFTGLASSYSLPDNVAIITLQELDNGKVLLRLAHLYEIIKVTETSLSANQERAEMEKRRLAWKVENSSGKETKVSRGGPVDPVELVVELAPMEIRTFLVDLEYIKMFGA</sequence>
<dbReference type="InterPro" id="IPR011013">
    <property type="entry name" value="Gal_mutarotase_sf_dom"/>
</dbReference>
<dbReference type="GO" id="GO:0030246">
    <property type="term" value="F:carbohydrate binding"/>
    <property type="evidence" value="ECO:0007669"/>
    <property type="project" value="InterPro"/>
</dbReference>
<dbReference type="PANTHER" id="PTHR11607">
    <property type="entry name" value="ALPHA-MANNOSIDASE"/>
    <property type="match status" value="1"/>
</dbReference>
<dbReference type="EnsemblPlants" id="AUR62017423-RA">
    <property type="protein sequence ID" value="AUR62017423-RA:cds"/>
    <property type="gene ID" value="AUR62017423"/>
</dbReference>
<dbReference type="Gene3D" id="2.70.98.30">
    <property type="entry name" value="Golgi alpha-mannosidase II, domain 4"/>
    <property type="match status" value="1"/>
</dbReference>